<dbReference type="EMBL" id="PNHP01000002">
    <property type="protein sequence ID" value="PMC81742.1"/>
    <property type="molecule type" value="Genomic_DNA"/>
</dbReference>
<feature type="domain" description="ATP-grasp" evidence="2">
    <location>
        <begin position="121"/>
        <end position="322"/>
    </location>
</feature>
<sequence>MKKFKIVILGTDLNAYGLARSAHELYGIKSVCMGVRPLRDTRDSKICEVHIKENFEEDDIFVDELIKIKQKYLDYQLILIPCSDEYTSLIVNNKDKLKDYFLINCVDKYMQEKLENKKDFYEICEKYNLAYPDTVIIEGKSDKDIKKVEDKLSYPLALKANDSINYYNTYFEDKRKAYKIYNKDELIKTLDKIYKAGYCGEMIVQDFIPGDSSNMVVLNAYVDSKSKVRMMSLGKCLLDEVLPLNIGNYNALATFGNDKIYKQYKKFLEEISYKGFANFDLKYDERDGKYKVFEINIRQGRSSFYMNSTSNNFLKYIVDDLIFKRYEECYFEHERGLWLYVDPLVLKKYVNKKDKELALKLLKKGYVFTTWYDKDKNFKRYLHYMRRRISTLKYYPKYFNKNL</sequence>
<dbReference type="GO" id="GO:0046872">
    <property type="term" value="F:metal ion binding"/>
    <property type="evidence" value="ECO:0007669"/>
    <property type="project" value="InterPro"/>
</dbReference>
<keyword evidence="1" id="KW-0067">ATP-binding</keyword>
<reference evidence="3 4" key="1">
    <citation type="submission" date="2017-09" db="EMBL/GenBank/DDBJ databases">
        <title>Bacterial strain isolated from the female urinary microbiota.</title>
        <authorList>
            <person name="Thomas-White K."/>
            <person name="Kumar N."/>
            <person name="Forster S."/>
            <person name="Putonti C."/>
            <person name="Lawley T."/>
            <person name="Wolfe A.J."/>
        </authorList>
    </citation>
    <scope>NUCLEOTIDE SEQUENCE [LARGE SCALE GENOMIC DNA]</scope>
    <source>
        <strain evidence="3 4">UMB0204</strain>
    </source>
</reference>
<evidence type="ECO:0000256" key="1">
    <source>
        <dbReference type="PROSITE-ProRule" id="PRU00409"/>
    </source>
</evidence>
<dbReference type="RefSeq" id="WP_102197720.1">
    <property type="nucleotide sequence ID" value="NZ_JAHAHW010000018.1"/>
</dbReference>
<keyword evidence="1" id="KW-0547">Nucleotide-binding</keyword>
<dbReference type="Proteomes" id="UP000235658">
    <property type="component" value="Unassembled WGS sequence"/>
</dbReference>
<dbReference type="GO" id="GO:0005524">
    <property type="term" value="F:ATP binding"/>
    <property type="evidence" value="ECO:0007669"/>
    <property type="project" value="UniProtKB-UniRule"/>
</dbReference>
<organism evidence="3 4">
    <name type="scientific">Anaerococcus hydrogenalis</name>
    <dbReference type="NCBI Taxonomy" id="33029"/>
    <lineage>
        <taxon>Bacteria</taxon>
        <taxon>Bacillati</taxon>
        <taxon>Bacillota</taxon>
        <taxon>Tissierellia</taxon>
        <taxon>Tissierellales</taxon>
        <taxon>Peptoniphilaceae</taxon>
        <taxon>Anaerococcus</taxon>
    </lineage>
</organism>
<proteinExistence type="predicted"/>
<dbReference type="AlphaFoldDB" id="A0A2N6UJ87"/>
<evidence type="ECO:0000313" key="4">
    <source>
        <dbReference type="Proteomes" id="UP000235658"/>
    </source>
</evidence>
<comment type="caution">
    <text evidence="3">The sequence shown here is derived from an EMBL/GenBank/DDBJ whole genome shotgun (WGS) entry which is preliminary data.</text>
</comment>
<dbReference type="PROSITE" id="PS50975">
    <property type="entry name" value="ATP_GRASP"/>
    <property type="match status" value="1"/>
</dbReference>
<evidence type="ECO:0000313" key="3">
    <source>
        <dbReference type="EMBL" id="PMC81742.1"/>
    </source>
</evidence>
<evidence type="ECO:0000259" key="2">
    <source>
        <dbReference type="PROSITE" id="PS50975"/>
    </source>
</evidence>
<keyword evidence="3" id="KW-0436">Ligase</keyword>
<dbReference type="Gene3D" id="3.30.470.20">
    <property type="entry name" value="ATP-grasp fold, B domain"/>
    <property type="match status" value="1"/>
</dbReference>
<accession>A0A2N6UJ87</accession>
<gene>
    <name evidence="3" type="ORF">CJ192_03010</name>
</gene>
<dbReference type="InterPro" id="IPR011761">
    <property type="entry name" value="ATP-grasp"/>
</dbReference>
<dbReference type="GeneID" id="84578152"/>
<dbReference type="GO" id="GO:0016874">
    <property type="term" value="F:ligase activity"/>
    <property type="evidence" value="ECO:0007669"/>
    <property type="project" value="UniProtKB-KW"/>
</dbReference>
<name>A0A2N6UJ87_9FIRM</name>
<protein>
    <submittedName>
        <fullName evidence="3">Carboxylate--amine ligase</fullName>
    </submittedName>
</protein>
<dbReference type="SUPFAM" id="SSF56059">
    <property type="entry name" value="Glutathione synthetase ATP-binding domain-like"/>
    <property type="match status" value="1"/>
</dbReference>